<comment type="caution">
    <text evidence="5">The sequence shown here is derived from an EMBL/GenBank/DDBJ whole genome shotgun (WGS) entry which is preliminary data.</text>
</comment>
<accession>A0A841CV00</accession>
<dbReference type="Gene3D" id="3.40.50.2300">
    <property type="match status" value="1"/>
</dbReference>
<dbReference type="InterPro" id="IPR046335">
    <property type="entry name" value="LacI/GalR-like_sensor"/>
</dbReference>
<organism evidence="5 6">
    <name type="scientific">Saccharothrix tamanrassetensis</name>
    <dbReference type="NCBI Taxonomy" id="1051531"/>
    <lineage>
        <taxon>Bacteria</taxon>
        <taxon>Bacillati</taxon>
        <taxon>Actinomycetota</taxon>
        <taxon>Actinomycetes</taxon>
        <taxon>Pseudonocardiales</taxon>
        <taxon>Pseudonocardiaceae</taxon>
        <taxon>Saccharothrix</taxon>
    </lineage>
</organism>
<dbReference type="AlphaFoldDB" id="A0A841CV00"/>
<dbReference type="Proteomes" id="UP000547510">
    <property type="component" value="Unassembled WGS sequence"/>
</dbReference>
<dbReference type="PANTHER" id="PTHR30146:SF109">
    <property type="entry name" value="HTH-TYPE TRANSCRIPTIONAL REGULATOR GALS"/>
    <property type="match status" value="1"/>
</dbReference>
<keyword evidence="2 5" id="KW-0238">DNA-binding</keyword>
<protein>
    <submittedName>
        <fullName evidence="5">DNA-binding LacI/PurR family transcriptional regulator</fullName>
    </submittedName>
</protein>
<evidence type="ECO:0000313" key="6">
    <source>
        <dbReference type="Proteomes" id="UP000547510"/>
    </source>
</evidence>
<evidence type="ECO:0000313" key="5">
    <source>
        <dbReference type="EMBL" id="MBB5959236.1"/>
    </source>
</evidence>
<reference evidence="5 6" key="1">
    <citation type="submission" date="2020-08" db="EMBL/GenBank/DDBJ databases">
        <title>Genomic Encyclopedia of Type Strains, Phase III (KMG-III): the genomes of soil and plant-associated and newly described type strains.</title>
        <authorList>
            <person name="Whitman W."/>
        </authorList>
    </citation>
    <scope>NUCLEOTIDE SEQUENCE [LARGE SCALE GENOMIC DNA]</scope>
    <source>
        <strain evidence="5 6">CECT 8640</strain>
    </source>
</reference>
<evidence type="ECO:0000256" key="1">
    <source>
        <dbReference type="ARBA" id="ARBA00023015"/>
    </source>
</evidence>
<dbReference type="Pfam" id="PF13377">
    <property type="entry name" value="Peripla_BP_3"/>
    <property type="match status" value="1"/>
</dbReference>
<dbReference type="GO" id="GO:0000976">
    <property type="term" value="F:transcription cis-regulatory region binding"/>
    <property type="evidence" value="ECO:0007669"/>
    <property type="project" value="TreeGrafter"/>
</dbReference>
<keyword evidence="6" id="KW-1185">Reference proteome</keyword>
<gene>
    <name evidence="5" type="ORF">FHS29_005856</name>
</gene>
<name>A0A841CV00_9PSEU</name>
<sequence length="52" mass="5346">MNDVMAPGAVAALREHGVRVPDDVSLAGFDDIPTLCDLTPGLSTVRLPLGDG</sequence>
<dbReference type="PANTHER" id="PTHR30146">
    <property type="entry name" value="LACI-RELATED TRANSCRIPTIONAL REPRESSOR"/>
    <property type="match status" value="1"/>
</dbReference>
<evidence type="ECO:0000259" key="4">
    <source>
        <dbReference type="Pfam" id="PF13377"/>
    </source>
</evidence>
<dbReference type="SUPFAM" id="SSF53822">
    <property type="entry name" value="Periplasmic binding protein-like I"/>
    <property type="match status" value="1"/>
</dbReference>
<dbReference type="InterPro" id="IPR028082">
    <property type="entry name" value="Peripla_BP_I"/>
</dbReference>
<feature type="domain" description="Transcriptional regulator LacI/GalR-like sensor" evidence="4">
    <location>
        <begin position="2"/>
        <end position="48"/>
    </location>
</feature>
<proteinExistence type="predicted"/>
<keyword evidence="3" id="KW-0804">Transcription</keyword>
<keyword evidence="1" id="KW-0805">Transcription regulation</keyword>
<dbReference type="EMBL" id="JACHJN010000010">
    <property type="protein sequence ID" value="MBB5959236.1"/>
    <property type="molecule type" value="Genomic_DNA"/>
</dbReference>
<evidence type="ECO:0000256" key="2">
    <source>
        <dbReference type="ARBA" id="ARBA00023125"/>
    </source>
</evidence>
<evidence type="ECO:0000256" key="3">
    <source>
        <dbReference type="ARBA" id="ARBA00023163"/>
    </source>
</evidence>
<dbReference type="GO" id="GO:0003700">
    <property type="term" value="F:DNA-binding transcription factor activity"/>
    <property type="evidence" value="ECO:0007669"/>
    <property type="project" value="TreeGrafter"/>
</dbReference>